<comment type="caution">
    <text evidence="1">The sequence shown here is derived from an EMBL/GenBank/DDBJ whole genome shotgun (WGS) entry which is preliminary data.</text>
</comment>
<dbReference type="EMBL" id="JBFOLK010000001">
    <property type="protein sequence ID" value="KAL2542696.1"/>
    <property type="molecule type" value="Genomic_DNA"/>
</dbReference>
<reference evidence="2" key="1">
    <citation type="submission" date="2024-07" db="EMBL/GenBank/DDBJ databases">
        <title>Two chromosome-level genome assemblies of Korean endemic species Abeliophyllum distichum and Forsythia ovata (Oleaceae).</title>
        <authorList>
            <person name="Jang H."/>
        </authorList>
    </citation>
    <scope>NUCLEOTIDE SEQUENCE [LARGE SCALE GENOMIC DNA]</scope>
</reference>
<accession>A0ABD1VZA3</accession>
<evidence type="ECO:0000313" key="2">
    <source>
        <dbReference type="Proteomes" id="UP001604336"/>
    </source>
</evidence>
<dbReference type="Gene3D" id="3.90.79.10">
    <property type="entry name" value="Nucleoside Triphosphate Pyrophosphohydrolase"/>
    <property type="match status" value="1"/>
</dbReference>
<dbReference type="AlphaFoldDB" id="A0ABD1VZA3"/>
<protein>
    <submittedName>
        <fullName evidence="1">Nudix hydrolase domain-containing protein</fullName>
    </submittedName>
</protein>
<dbReference type="Proteomes" id="UP001604336">
    <property type="component" value="Unassembled WGS sequence"/>
</dbReference>
<evidence type="ECO:0000313" key="1">
    <source>
        <dbReference type="EMBL" id="KAL2542696.1"/>
    </source>
</evidence>
<dbReference type="SUPFAM" id="SSF55811">
    <property type="entry name" value="Nudix"/>
    <property type="match status" value="1"/>
</dbReference>
<sequence>MLGGALTGALIFVASNNRGDKIVTDAIAGDVVATVAEFLNYLTLTKEAPAAKKWGPSRSLHLVKLFQSNGKKSLPIDFDTKEGTYLPTRENQKYLSRVVGTRVRQFVHPYFDRWANVPDEQEQEARATDCVYEFFDVNPRHYSKADYKLIVDGIEDISARQYRQYKAYVNAYIRDKGTAVPYRGLTMDVWEKFIESSSRESFEKYAAREMKEETELDIDKIDYLTVTNNVISREAKPLHVVAICMGAVLVDPNQMSQNLEPDKCDGWD</sequence>
<dbReference type="PANTHER" id="PTHR16099">
    <property type="entry name" value="8-OXO-DGTP DIPHOSPHATES NUDT15"/>
    <property type="match status" value="1"/>
</dbReference>
<dbReference type="InterPro" id="IPR015797">
    <property type="entry name" value="NUDIX_hydrolase-like_dom_sf"/>
</dbReference>
<keyword evidence="1" id="KW-0378">Hydrolase</keyword>
<proteinExistence type="predicted"/>
<keyword evidence="2" id="KW-1185">Reference proteome</keyword>
<name>A0ABD1VZA3_9LAMI</name>
<dbReference type="PANTHER" id="PTHR16099:SF5">
    <property type="entry name" value="NUCLEOTIDE TRIPHOSPHATE DIPHOSPHATASE NUDT15"/>
    <property type="match status" value="1"/>
</dbReference>
<dbReference type="GO" id="GO:0016787">
    <property type="term" value="F:hydrolase activity"/>
    <property type="evidence" value="ECO:0007669"/>
    <property type="project" value="UniProtKB-KW"/>
</dbReference>
<gene>
    <name evidence="1" type="ORF">Adt_03674</name>
</gene>
<organism evidence="1 2">
    <name type="scientific">Abeliophyllum distichum</name>
    <dbReference type="NCBI Taxonomy" id="126358"/>
    <lineage>
        <taxon>Eukaryota</taxon>
        <taxon>Viridiplantae</taxon>
        <taxon>Streptophyta</taxon>
        <taxon>Embryophyta</taxon>
        <taxon>Tracheophyta</taxon>
        <taxon>Spermatophyta</taxon>
        <taxon>Magnoliopsida</taxon>
        <taxon>eudicotyledons</taxon>
        <taxon>Gunneridae</taxon>
        <taxon>Pentapetalae</taxon>
        <taxon>asterids</taxon>
        <taxon>lamiids</taxon>
        <taxon>Lamiales</taxon>
        <taxon>Oleaceae</taxon>
        <taxon>Forsythieae</taxon>
        <taxon>Abeliophyllum</taxon>
    </lineage>
</organism>